<evidence type="ECO:0000313" key="2">
    <source>
        <dbReference type="EMBL" id="UJG41696.1"/>
    </source>
</evidence>
<sequence length="175" mass="20487">MLWVTRDYVHVDRVACPWLIKRFVDKKAQFVFLPREEITEFVEKTGAIPFDTGTGIELDHFERDGVKYCTFDAIIEKYNLTEDPALAKLRKIVRSGDTEREPSEKLAYGLEAVASGAPLLCESDHDALELEFPFYDILYAYLQREVILERYKKEIADLKTRGERRNFIKEKMKEL</sequence>
<organism evidence="2">
    <name type="scientific">Candidatus Heimdallarchaeum aukensis</name>
    <dbReference type="NCBI Taxonomy" id="2876573"/>
    <lineage>
        <taxon>Archaea</taxon>
        <taxon>Promethearchaeati</taxon>
        <taxon>Candidatus Heimdallarchaeota</taxon>
        <taxon>Candidatus Heimdallarchaeia (ex Rinke et al. 2021) (nom. nud.)</taxon>
        <taxon>Candidatus Heimdallarchaeales</taxon>
        <taxon>Candidatus Heimdallarchaeaceae</taxon>
        <taxon>Candidatus Heimdallarchaeum</taxon>
    </lineage>
</organism>
<dbReference type="Pfam" id="PF09828">
    <property type="entry name" value="ChrB_C"/>
    <property type="match status" value="1"/>
</dbReference>
<dbReference type="AlphaFoldDB" id="A0A9Y1FM53"/>
<reference evidence="2" key="1">
    <citation type="journal article" date="2022" name="Nat. Microbiol.">
        <title>Unique mobile elements and scalable gene flow at the prokaryote-eukaryote boundary revealed by circularized Asgard archaea genomes.</title>
        <authorList>
            <person name="Wu F."/>
            <person name="Speth D.R."/>
            <person name="Philosof A."/>
            <person name="Cremiere A."/>
            <person name="Narayanan A."/>
            <person name="Barco R.A."/>
            <person name="Connon S.A."/>
            <person name="Amend J.P."/>
            <person name="Antoshechkin I.A."/>
            <person name="Orphan V.J."/>
        </authorList>
    </citation>
    <scope>NUCLEOTIDE SEQUENCE</scope>
    <source>
        <strain evidence="2">PM71</strain>
    </source>
</reference>
<dbReference type="Proteomes" id="UP001201020">
    <property type="component" value="Chromosome"/>
</dbReference>
<protein>
    <submittedName>
        <fullName evidence="2">Chromate resistance protein</fullName>
    </submittedName>
</protein>
<accession>A0A9Y1FM53</accession>
<dbReference type="EMBL" id="CP084166">
    <property type="protein sequence ID" value="UJG41696.1"/>
    <property type="molecule type" value="Genomic_DNA"/>
</dbReference>
<feature type="domain" description="ChrB C-terminal" evidence="1">
    <location>
        <begin position="3"/>
        <end position="141"/>
    </location>
</feature>
<dbReference type="InterPro" id="IPR018634">
    <property type="entry name" value="ChrB_C"/>
</dbReference>
<name>A0A9Y1FM53_9ARCH</name>
<proteinExistence type="predicted"/>
<evidence type="ECO:0000259" key="1">
    <source>
        <dbReference type="Pfam" id="PF09828"/>
    </source>
</evidence>
<gene>
    <name evidence="2" type="ORF">K9W45_04330</name>
</gene>